<evidence type="ECO:0000256" key="17">
    <source>
        <dbReference type="ARBA" id="ARBA00023303"/>
    </source>
</evidence>
<accession>A0A6J0IRJ4</accession>
<evidence type="ECO:0000256" key="1">
    <source>
        <dbReference type="ARBA" id="ARBA00004221"/>
    </source>
</evidence>
<evidence type="ECO:0000256" key="5">
    <source>
        <dbReference type="ARBA" id="ARBA00022448"/>
    </source>
</evidence>
<dbReference type="Pfam" id="PF02060">
    <property type="entry name" value="ISK_Channel"/>
    <property type="match status" value="1"/>
</dbReference>
<dbReference type="OrthoDB" id="8772344at2759"/>
<dbReference type="GO" id="GO:0015459">
    <property type="term" value="F:potassium channel regulator activity"/>
    <property type="evidence" value="ECO:0007669"/>
    <property type="project" value="TreeGrafter"/>
</dbReference>
<organism evidence="21 22">
    <name type="scientific">Lepidothrix coronata</name>
    <name type="common">blue-crowned manakin</name>
    <dbReference type="NCBI Taxonomy" id="321398"/>
    <lineage>
        <taxon>Eukaryota</taxon>
        <taxon>Metazoa</taxon>
        <taxon>Chordata</taxon>
        <taxon>Craniata</taxon>
        <taxon>Vertebrata</taxon>
        <taxon>Euteleostomi</taxon>
        <taxon>Archelosauria</taxon>
        <taxon>Archosauria</taxon>
        <taxon>Dinosauria</taxon>
        <taxon>Saurischia</taxon>
        <taxon>Theropoda</taxon>
        <taxon>Coelurosauria</taxon>
        <taxon>Aves</taxon>
        <taxon>Neognathae</taxon>
        <taxon>Neoaves</taxon>
        <taxon>Telluraves</taxon>
        <taxon>Australaves</taxon>
        <taxon>Passeriformes</taxon>
        <taxon>Pipridae</taxon>
        <taxon>Lepidothrix</taxon>
    </lineage>
</organism>
<reference evidence="22" key="1">
    <citation type="submission" date="2025-08" db="UniProtKB">
        <authorList>
            <consortium name="RefSeq"/>
        </authorList>
    </citation>
    <scope>IDENTIFICATION</scope>
</reference>
<dbReference type="GO" id="GO:0045121">
    <property type="term" value="C:membrane raft"/>
    <property type="evidence" value="ECO:0007669"/>
    <property type="project" value="UniProtKB-SubCell"/>
</dbReference>
<dbReference type="GO" id="GO:0044325">
    <property type="term" value="F:transmembrane transporter binding"/>
    <property type="evidence" value="ECO:0007669"/>
    <property type="project" value="TreeGrafter"/>
</dbReference>
<evidence type="ECO:0000256" key="20">
    <source>
        <dbReference type="SAM" id="Phobius"/>
    </source>
</evidence>
<evidence type="ECO:0000256" key="16">
    <source>
        <dbReference type="ARBA" id="ARBA00023180"/>
    </source>
</evidence>
<keyword evidence="5" id="KW-0813">Transport</keyword>
<evidence type="ECO:0000313" key="22">
    <source>
        <dbReference type="RefSeq" id="XP_017688586.1"/>
    </source>
</evidence>
<dbReference type="InterPro" id="IPR000369">
    <property type="entry name" value="K_chnl_KCNE"/>
</dbReference>
<keyword evidence="10" id="KW-0631">Potassium channel</keyword>
<gene>
    <name evidence="22" type="primary">KCNE1</name>
</gene>
<protein>
    <recommendedName>
        <fullName evidence="18">Potassium voltage-gated channel subfamily E member 1</fullName>
    </recommendedName>
</protein>
<dbReference type="PANTHER" id="PTHR15282">
    <property type="entry name" value="POTASSIUM VOLTAGE-GATED CHANNEL SUBFAMILY E MEMBER 1, 3"/>
    <property type="match status" value="1"/>
</dbReference>
<name>A0A6J0IRJ4_9PASS</name>
<evidence type="ECO:0000256" key="3">
    <source>
        <dbReference type="ARBA" id="ARBA00004285"/>
    </source>
</evidence>
<evidence type="ECO:0000256" key="12">
    <source>
        <dbReference type="ARBA" id="ARBA00022958"/>
    </source>
</evidence>
<dbReference type="GO" id="GO:1902282">
    <property type="term" value="F:voltage-gated potassium channel activity involved in ventricular cardiac muscle cell action potential repolarization"/>
    <property type="evidence" value="ECO:0007669"/>
    <property type="project" value="TreeGrafter"/>
</dbReference>
<keyword evidence="7" id="KW-0633">Potassium transport</keyword>
<sequence>MLALSNTTALELLLSKLLQDYLERGNSSAPAPVRAVGSSLEILYVLLMLGLFGFFTVGVLVTNLRSRGPAGAPDPFDTYIASDLWSRKDRELLQAKVLESYKLCCVLENRLAPERPAAQIPEEKRS</sequence>
<comment type="similarity">
    <text evidence="4">Belongs to the potassium channel KCNE family.</text>
</comment>
<evidence type="ECO:0000256" key="14">
    <source>
        <dbReference type="ARBA" id="ARBA00023065"/>
    </source>
</evidence>
<dbReference type="RefSeq" id="XP_017688586.1">
    <property type="nucleotide sequence ID" value="XM_017833097.1"/>
</dbReference>
<keyword evidence="16" id="KW-0325">Glycoprotein</keyword>
<dbReference type="GO" id="GO:0016324">
    <property type="term" value="C:apical plasma membrane"/>
    <property type="evidence" value="ECO:0007669"/>
    <property type="project" value="UniProtKB-SubCell"/>
</dbReference>
<evidence type="ECO:0000256" key="13">
    <source>
        <dbReference type="ARBA" id="ARBA00022989"/>
    </source>
</evidence>
<dbReference type="GO" id="GO:0060307">
    <property type="term" value="P:regulation of ventricular cardiac muscle cell membrane repolarization"/>
    <property type="evidence" value="ECO:0007669"/>
    <property type="project" value="TreeGrafter"/>
</dbReference>
<evidence type="ECO:0000256" key="11">
    <source>
        <dbReference type="ARBA" id="ARBA00022882"/>
    </source>
</evidence>
<feature type="transmembrane region" description="Helical" evidence="20">
    <location>
        <begin position="42"/>
        <end position="61"/>
    </location>
</feature>
<evidence type="ECO:0000256" key="10">
    <source>
        <dbReference type="ARBA" id="ARBA00022826"/>
    </source>
</evidence>
<evidence type="ECO:0000256" key="9">
    <source>
        <dbReference type="ARBA" id="ARBA00022692"/>
    </source>
</evidence>
<dbReference type="GO" id="GO:0008076">
    <property type="term" value="C:voltage-gated potassium channel complex"/>
    <property type="evidence" value="ECO:0007669"/>
    <property type="project" value="TreeGrafter"/>
</dbReference>
<evidence type="ECO:0000256" key="18">
    <source>
        <dbReference type="ARBA" id="ARBA00035196"/>
    </source>
</evidence>
<dbReference type="GO" id="GO:0005251">
    <property type="term" value="F:delayed rectifier potassium channel activity"/>
    <property type="evidence" value="ECO:0007669"/>
    <property type="project" value="TreeGrafter"/>
</dbReference>
<keyword evidence="12" id="KW-0630">Potassium</keyword>
<comment type="subcellular location">
    <subcellularLocation>
        <location evidence="1">Apical cell membrane</location>
    </subcellularLocation>
    <subcellularLocation>
        <location evidence="2">Cell membrane</location>
        <topology evidence="2">Single-pass type I membrane protein</topology>
    </subcellularLocation>
    <subcellularLocation>
        <location evidence="3">Membrane raft</location>
    </subcellularLocation>
</comment>
<dbReference type="InterPro" id="IPR005424">
    <property type="entry name" value="KCNE1"/>
</dbReference>
<evidence type="ECO:0000256" key="7">
    <source>
        <dbReference type="ARBA" id="ARBA00022538"/>
    </source>
</evidence>
<evidence type="ECO:0000256" key="19">
    <source>
        <dbReference type="ARBA" id="ARBA00045479"/>
    </source>
</evidence>
<keyword evidence="21" id="KW-1185">Reference proteome</keyword>
<keyword evidence="11" id="KW-0851">Voltage-gated channel</keyword>
<dbReference type="Proteomes" id="UP000504624">
    <property type="component" value="Unplaced"/>
</dbReference>
<keyword evidence="6" id="KW-1003">Cell membrane</keyword>
<evidence type="ECO:0000256" key="15">
    <source>
        <dbReference type="ARBA" id="ARBA00023136"/>
    </source>
</evidence>
<dbReference type="AlphaFoldDB" id="A0A6J0IRJ4"/>
<proteinExistence type="inferred from homology"/>
<keyword evidence="8" id="KW-0597">Phosphoprotein</keyword>
<dbReference type="PANTHER" id="PTHR15282:SF10">
    <property type="entry name" value="POTASSIUM VOLTAGE-GATED CHANNEL SUBFAMILY E MEMBER 1"/>
    <property type="match status" value="1"/>
</dbReference>
<evidence type="ECO:0000256" key="2">
    <source>
        <dbReference type="ARBA" id="ARBA00004251"/>
    </source>
</evidence>
<evidence type="ECO:0000256" key="4">
    <source>
        <dbReference type="ARBA" id="ARBA00005688"/>
    </source>
</evidence>
<evidence type="ECO:0000256" key="8">
    <source>
        <dbReference type="ARBA" id="ARBA00022553"/>
    </source>
</evidence>
<dbReference type="GeneID" id="108506263"/>
<dbReference type="CTD" id="3753"/>
<comment type="function">
    <text evidence="19">Ancillary protein that functions as a regulatory subunit of the voltage-gated potassium (Kv) channel complex composed of pore-forming and potassium-conducting alpha subunits and of regulatory beta subunits. KCNE1 beta subunit modulates the gating kinetics and enhances stability of the channel complex. Alters the gating of the delayed rectifier Kv channel containing KCNB1 alpha subunit. Associates with KCNQ1/KVLQT1 alpha subunit to form the slowly activating delayed rectifier cardiac potassium (IKs) channel responsible for ventricular muscle action potential repolarization. The outward current reaches its steady state only after 50 seconds. Assembly with KCNH2/HERG alpha subunit Kv channel may regulate the rapidly activating component of the delayed rectifying potassium current (IKr) in heart.</text>
</comment>
<evidence type="ECO:0000256" key="6">
    <source>
        <dbReference type="ARBA" id="ARBA00022475"/>
    </source>
</evidence>
<dbReference type="GO" id="GO:0097623">
    <property type="term" value="P:potassium ion export across plasma membrane"/>
    <property type="evidence" value="ECO:0007669"/>
    <property type="project" value="TreeGrafter"/>
</dbReference>
<dbReference type="GO" id="GO:0086091">
    <property type="term" value="P:regulation of heart rate by cardiac conduction"/>
    <property type="evidence" value="ECO:0007669"/>
    <property type="project" value="TreeGrafter"/>
</dbReference>
<keyword evidence="15 20" id="KW-0472">Membrane</keyword>
<dbReference type="PRINTS" id="PR01604">
    <property type="entry name" value="KCNE1CHANNEL"/>
</dbReference>
<keyword evidence="13 20" id="KW-1133">Transmembrane helix</keyword>
<keyword evidence="14" id="KW-0406">Ion transport</keyword>
<keyword evidence="17" id="KW-0407">Ion channel</keyword>
<keyword evidence="9 20" id="KW-0812">Transmembrane</keyword>
<evidence type="ECO:0000313" key="21">
    <source>
        <dbReference type="Proteomes" id="UP000504624"/>
    </source>
</evidence>